<dbReference type="EMBL" id="GL883115">
    <property type="protein sequence ID" value="EGG04940.1"/>
    <property type="molecule type" value="Genomic_DNA"/>
</dbReference>
<keyword evidence="3" id="KW-1185">Reference proteome</keyword>
<organism evidence="3">
    <name type="scientific">Melampsora larici-populina (strain 98AG31 / pathotype 3-4-7)</name>
    <name type="common">Poplar leaf rust fungus</name>
    <dbReference type="NCBI Taxonomy" id="747676"/>
    <lineage>
        <taxon>Eukaryota</taxon>
        <taxon>Fungi</taxon>
        <taxon>Dikarya</taxon>
        <taxon>Basidiomycota</taxon>
        <taxon>Pucciniomycotina</taxon>
        <taxon>Pucciniomycetes</taxon>
        <taxon>Pucciniales</taxon>
        <taxon>Melampsoraceae</taxon>
        <taxon>Melampsora</taxon>
    </lineage>
</organism>
<dbReference type="AlphaFoldDB" id="F4RRI7"/>
<evidence type="ECO:0000256" key="1">
    <source>
        <dbReference type="SAM" id="MobiDB-lite"/>
    </source>
</evidence>
<dbReference type="GeneID" id="18934863"/>
<dbReference type="InParanoid" id="F4RRI7"/>
<dbReference type="HOGENOM" id="CLU_1170862_0_0_1"/>
<dbReference type="RefSeq" id="XP_007411693.1">
    <property type="nucleotide sequence ID" value="XM_007411631.1"/>
</dbReference>
<dbReference type="VEuPathDB" id="FungiDB:MELLADRAFT_88382"/>
<protein>
    <submittedName>
        <fullName evidence="2">Uncharacterized protein</fullName>
    </submittedName>
</protein>
<accession>F4RRI7</accession>
<dbReference type="Proteomes" id="UP000001072">
    <property type="component" value="Unassembled WGS sequence"/>
</dbReference>
<gene>
    <name evidence="2" type="ORF">MELLADRAFT_88382</name>
</gene>
<evidence type="ECO:0000313" key="2">
    <source>
        <dbReference type="EMBL" id="EGG04940.1"/>
    </source>
</evidence>
<name>F4RRI7_MELLP</name>
<proteinExistence type="predicted"/>
<sequence length="237" mass="24939">MVSSSAGGSPPYTRTPFPSRIFEVVGASFVLHPLASCLKKSRLKTVNGTYALNVCMYVVNTGDNSGRDFSICVKSLRTMRQPFSTTSPLANSILRFPDRSSASTSSTSDLSIVVRVDFGLSGCLDGDGVGVDSRGGAWTALARGGASPVLGLCAEVLLLAATDTVLSQVMKESMNWARSAAASVLSPLRPHPGEAMPSRDPIGPKAPANAGHGISPVLRLSYSTSWEVCFGVWGRKR</sequence>
<dbReference type="KEGG" id="mlr:MELLADRAFT_88382"/>
<evidence type="ECO:0000313" key="3">
    <source>
        <dbReference type="Proteomes" id="UP000001072"/>
    </source>
</evidence>
<reference evidence="3" key="1">
    <citation type="journal article" date="2011" name="Proc. Natl. Acad. Sci. U.S.A.">
        <title>Obligate biotrophy features unraveled by the genomic analysis of rust fungi.</title>
        <authorList>
            <person name="Duplessis S."/>
            <person name="Cuomo C.A."/>
            <person name="Lin Y.-C."/>
            <person name="Aerts A."/>
            <person name="Tisserant E."/>
            <person name="Veneault-Fourrey C."/>
            <person name="Joly D.L."/>
            <person name="Hacquard S."/>
            <person name="Amselem J."/>
            <person name="Cantarel B.L."/>
            <person name="Chiu R."/>
            <person name="Coutinho P.M."/>
            <person name="Feau N."/>
            <person name="Field M."/>
            <person name="Frey P."/>
            <person name="Gelhaye E."/>
            <person name="Goldberg J."/>
            <person name="Grabherr M.G."/>
            <person name="Kodira C.D."/>
            <person name="Kohler A."/>
            <person name="Kuees U."/>
            <person name="Lindquist E.A."/>
            <person name="Lucas S.M."/>
            <person name="Mago R."/>
            <person name="Mauceli E."/>
            <person name="Morin E."/>
            <person name="Murat C."/>
            <person name="Pangilinan J.L."/>
            <person name="Park R."/>
            <person name="Pearson M."/>
            <person name="Quesneville H."/>
            <person name="Rouhier N."/>
            <person name="Sakthikumar S."/>
            <person name="Salamov A.A."/>
            <person name="Schmutz J."/>
            <person name="Selles B."/>
            <person name="Shapiro H."/>
            <person name="Tanguay P."/>
            <person name="Tuskan G.A."/>
            <person name="Henrissat B."/>
            <person name="Van de Peer Y."/>
            <person name="Rouze P."/>
            <person name="Ellis J.G."/>
            <person name="Dodds P.N."/>
            <person name="Schein J.E."/>
            <person name="Zhong S."/>
            <person name="Hamelin R.C."/>
            <person name="Grigoriev I.V."/>
            <person name="Szabo L.J."/>
            <person name="Martin F."/>
        </authorList>
    </citation>
    <scope>NUCLEOTIDE SEQUENCE [LARGE SCALE GENOMIC DNA]</scope>
    <source>
        <strain evidence="3">98AG31 / pathotype 3-4-7</strain>
    </source>
</reference>
<feature type="region of interest" description="Disordered" evidence="1">
    <location>
        <begin position="189"/>
        <end position="208"/>
    </location>
</feature>